<sequence>MSGRSMGAQYRPHDLLWGLTPDGLPPEPPAWAVEVVQAGLPVVVRRAVPESDLIPVGLRGTTRAERLAALLEPAAVRRQLSPEALRVSSDCRDLPVFSTLAFIEPLLDNLGLPWGPTGAAGYELASGWPALHAGSDLDLLIRCATPLSRDQARALLTSLQGQALCRLDILLETPLGGVALADWAGNAPRVLLKTAAGPQLVGDPWPEARAA</sequence>
<evidence type="ECO:0000256" key="1">
    <source>
        <dbReference type="ARBA" id="ARBA00022679"/>
    </source>
</evidence>
<name>A0A1G5M4F0_9PSED</name>
<evidence type="ECO:0000259" key="3">
    <source>
        <dbReference type="Pfam" id="PF10620"/>
    </source>
</evidence>
<gene>
    <name evidence="5" type="ORF">SAMN05216279_101172</name>
</gene>
<dbReference type="OrthoDB" id="1275217at2"/>
<dbReference type="InterPro" id="IPR048903">
    <property type="entry name" value="MdcG_N"/>
</dbReference>
<proteinExistence type="predicted"/>
<keyword evidence="2" id="KW-0548">Nucleotidyltransferase</keyword>
<keyword evidence="1 5" id="KW-0808">Transferase</keyword>
<dbReference type="EMBL" id="FMWB01000001">
    <property type="protein sequence ID" value="SCZ20067.1"/>
    <property type="molecule type" value="Genomic_DNA"/>
</dbReference>
<dbReference type="GO" id="GO:0016779">
    <property type="term" value="F:nucleotidyltransferase activity"/>
    <property type="evidence" value="ECO:0007669"/>
    <property type="project" value="UniProtKB-KW"/>
</dbReference>
<reference evidence="6" key="1">
    <citation type="submission" date="2016-10" db="EMBL/GenBank/DDBJ databases">
        <authorList>
            <person name="de Groot N.N."/>
        </authorList>
    </citation>
    <scope>NUCLEOTIDE SEQUENCE [LARGE SCALE GENOMIC DNA]</scope>
    <source>
        <strain evidence="6">DSM 15758</strain>
    </source>
</reference>
<evidence type="ECO:0000313" key="5">
    <source>
        <dbReference type="EMBL" id="SCZ20067.1"/>
    </source>
</evidence>
<dbReference type="STRING" id="237610.BJP27_03200"/>
<comment type="caution">
    <text evidence="5">The sequence shown here is derived from an EMBL/GenBank/DDBJ whole genome shotgun (WGS) entry which is preliminary data.</text>
</comment>
<dbReference type="eggNOG" id="ENOG502Z8NU">
    <property type="taxonomic scope" value="Bacteria"/>
</dbReference>
<dbReference type="NCBIfam" id="NF002332">
    <property type="entry name" value="PRK01293.1"/>
    <property type="match status" value="1"/>
</dbReference>
<feature type="domain" description="Phosphoribosyl-dephospho-CoA transferase MdcG N-terminal" evidence="4">
    <location>
        <begin position="11"/>
        <end position="82"/>
    </location>
</feature>
<dbReference type="InterPro" id="IPR049180">
    <property type="entry name" value="MdcG_C"/>
</dbReference>
<protein>
    <submittedName>
        <fullName evidence="5">Phosphoribosyl-dephospho-CoA transferase</fullName>
    </submittedName>
</protein>
<dbReference type="AlphaFoldDB" id="A0A1G5M4F0"/>
<dbReference type="Pfam" id="PF10620">
    <property type="entry name" value="MdcG"/>
    <property type="match status" value="1"/>
</dbReference>
<dbReference type="NCBIfam" id="TIGR03135">
    <property type="entry name" value="malonate_mdcG"/>
    <property type="match status" value="1"/>
</dbReference>
<dbReference type="Pfam" id="PF20866">
    <property type="entry name" value="MdcG_N"/>
    <property type="match status" value="1"/>
</dbReference>
<dbReference type="InterPro" id="IPR017557">
    <property type="entry name" value="Holo-ACP_synthase"/>
</dbReference>
<accession>A0A1G5M4F0</accession>
<feature type="domain" description="Phosphoribosyl-dephospho-CoA transferase MdcG C-terminal" evidence="3">
    <location>
        <begin position="90"/>
        <end position="204"/>
    </location>
</feature>
<evidence type="ECO:0000256" key="2">
    <source>
        <dbReference type="ARBA" id="ARBA00022695"/>
    </source>
</evidence>
<evidence type="ECO:0000259" key="4">
    <source>
        <dbReference type="Pfam" id="PF20866"/>
    </source>
</evidence>
<dbReference type="Proteomes" id="UP000183046">
    <property type="component" value="Unassembled WGS sequence"/>
</dbReference>
<organism evidence="5 6">
    <name type="scientific">Pseudomonas oryzihabitans</name>
    <dbReference type="NCBI Taxonomy" id="47885"/>
    <lineage>
        <taxon>Bacteria</taxon>
        <taxon>Pseudomonadati</taxon>
        <taxon>Pseudomonadota</taxon>
        <taxon>Gammaproteobacteria</taxon>
        <taxon>Pseudomonadales</taxon>
        <taxon>Pseudomonadaceae</taxon>
        <taxon>Pseudomonas</taxon>
    </lineage>
</organism>
<evidence type="ECO:0000313" key="6">
    <source>
        <dbReference type="Proteomes" id="UP000183046"/>
    </source>
</evidence>